<dbReference type="InterPro" id="IPR004358">
    <property type="entry name" value="Sig_transdc_His_kin-like_C"/>
</dbReference>
<dbReference type="NCBIfam" id="TIGR00229">
    <property type="entry name" value="sensory_box"/>
    <property type="match status" value="1"/>
</dbReference>
<evidence type="ECO:0000259" key="6">
    <source>
        <dbReference type="PROSITE" id="PS50109"/>
    </source>
</evidence>
<dbReference type="InterPro" id="IPR052162">
    <property type="entry name" value="Sensor_kinase/Photoreceptor"/>
</dbReference>
<dbReference type="InterPro" id="IPR036097">
    <property type="entry name" value="HisK_dim/P_sf"/>
</dbReference>
<evidence type="ECO:0000313" key="8">
    <source>
        <dbReference type="EMBL" id="TRW16669.1"/>
    </source>
</evidence>
<dbReference type="AlphaFoldDB" id="A0A552UER4"/>
<keyword evidence="4" id="KW-0808">Transferase</keyword>
<dbReference type="SUPFAM" id="SSF55874">
    <property type="entry name" value="ATPase domain of HSP90 chaperone/DNA topoisomerase II/histidine kinase"/>
    <property type="match status" value="1"/>
</dbReference>
<proteinExistence type="predicted"/>
<dbReference type="SMART" id="SM00086">
    <property type="entry name" value="PAC"/>
    <property type="match status" value="1"/>
</dbReference>
<dbReference type="SMART" id="SM00387">
    <property type="entry name" value="HATPase_c"/>
    <property type="match status" value="1"/>
</dbReference>
<keyword evidence="3" id="KW-0597">Phosphoprotein</keyword>
<dbReference type="GO" id="GO:0000155">
    <property type="term" value="F:phosphorelay sensor kinase activity"/>
    <property type="evidence" value="ECO:0007669"/>
    <property type="project" value="InterPro"/>
</dbReference>
<dbReference type="EC" id="2.7.13.3" evidence="2"/>
<evidence type="ECO:0000256" key="5">
    <source>
        <dbReference type="ARBA" id="ARBA00022777"/>
    </source>
</evidence>
<dbReference type="Pfam" id="PF02518">
    <property type="entry name" value="HATPase_c"/>
    <property type="match status" value="1"/>
</dbReference>
<evidence type="ECO:0000313" key="9">
    <source>
        <dbReference type="Proteomes" id="UP000317894"/>
    </source>
</evidence>
<dbReference type="EMBL" id="VJWA01000001">
    <property type="protein sequence ID" value="TRW16669.1"/>
    <property type="molecule type" value="Genomic_DNA"/>
</dbReference>
<keyword evidence="9" id="KW-1185">Reference proteome</keyword>
<keyword evidence="5" id="KW-0418">Kinase</keyword>
<dbReference type="PROSITE" id="PS50109">
    <property type="entry name" value="HIS_KIN"/>
    <property type="match status" value="1"/>
</dbReference>
<dbReference type="InterPro" id="IPR013655">
    <property type="entry name" value="PAS_fold_3"/>
</dbReference>
<dbReference type="InterPro" id="IPR003594">
    <property type="entry name" value="HATPase_dom"/>
</dbReference>
<dbReference type="SUPFAM" id="SSF47384">
    <property type="entry name" value="Homodimeric domain of signal transducing histidine kinase"/>
    <property type="match status" value="1"/>
</dbReference>
<dbReference type="PANTHER" id="PTHR43304">
    <property type="entry name" value="PHYTOCHROME-LIKE PROTEIN CPH1"/>
    <property type="match status" value="1"/>
</dbReference>
<dbReference type="CDD" id="cd00082">
    <property type="entry name" value="HisKA"/>
    <property type="match status" value="1"/>
</dbReference>
<dbReference type="InterPro" id="IPR000700">
    <property type="entry name" value="PAS-assoc_C"/>
</dbReference>
<dbReference type="Gene3D" id="6.10.250.2580">
    <property type="match status" value="1"/>
</dbReference>
<dbReference type="OrthoDB" id="9789238at2"/>
<dbReference type="Gene3D" id="1.10.287.130">
    <property type="match status" value="1"/>
</dbReference>
<gene>
    <name evidence="8" type="ORF">FMM06_00155</name>
</gene>
<dbReference type="InterPro" id="IPR005467">
    <property type="entry name" value="His_kinase_dom"/>
</dbReference>
<dbReference type="InterPro" id="IPR036890">
    <property type="entry name" value="HATPase_C_sf"/>
</dbReference>
<dbReference type="InterPro" id="IPR035965">
    <property type="entry name" value="PAS-like_dom_sf"/>
</dbReference>
<dbReference type="Pfam" id="PF08447">
    <property type="entry name" value="PAS_3"/>
    <property type="match status" value="1"/>
</dbReference>
<dbReference type="PROSITE" id="PS50113">
    <property type="entry name" value="PAC"/>
    <property type="match status" value="1"/>
</dbReference>
<dbReference type="SUPFAM" id="SSF55785">
    <property type="entry name" value="PYP-like sensor domain (PAS domain)"/>
    <property type="match status" value="1"/>
</dbReference>
<dbReference type="PRINTS" id="PR00344">
    <property type="entry name" value="BCTRLSENSOR"/>
</dbReference>
<dbReference type="CDD" id="cd00130">
    <property type="entry name" value="PAS"/>
    <property type="match status" value="1"/>
</dbReference>
<protein>
    <recommendedName>
        <fullName evidence="2">histidine kinase</fullName>
        <ecNumber evidence="2">2.7.13.3</ecNumber>
    </recommendedName>
</protein>
<dbReference type="Gene3D" id="3.30.450.20">
    <property type="entry name" value="PAS domain"/>
    <property type="match status" value="1"/>
</dbReference>
<dbReference type="InterPro" id="IPR003661">
    <property type="entry name" value="HisK_dim/P_dom"/>
</dbReference>
<dbReference type="InterPro" id="IPR001610">
    <property type="entry name" value="PAC"/>
</dbReference>
<evidence type="ECO:0000259" key="7">
    <source>
        <dbReference type="PROSITE" id="PS50113"/>
    </source>
</evidence>
<evidence type="ECO:0000256" key="2">
    <source>
        <dbReference type="ARBA" id="ARBA00012438"/>
    </source>
</evidence>
<evidence type="ECO:0000256" key="3">
    <source>
        <dbReference type="ARBA" id="ARBA00022553"/>
    </source>
</evidence>
<dbReference type="Gene3D" id="3.30.565.10">
    <property type="entry name" value="Histidine kinase-like ATPase, C-terminal domain"/>
    <property type="match status" value="1"/>
</dbReference>
<evidence type="ECO:0000256" key="1">
    <source>
        <dbReference type="ARBA" id="ARBA00000085"/>
    </source>
</evidence>
<accession>A0A552UER4</accession>
<dbReference type="PANTHER" id="PTHR43304:SF1">
    <property type="entry name" value="PAC DOMAIN-CONTAINING PROTEIN"/>
    <property type="match status" value="1"/>
</dbReference>
<organism evidence="8 9">
    <name type="scientific">Glacieibacterium frigidum</name>
    <dbReference type="NCBI Taxonomy" id="2593303"/>
    <lineage>
        <taxon>Bacteria</taxon>
        <taxon>Pseudomonadati</taxon>
        <taxon>Pseudomonadota</taxon>
        <taxon>Alphaproteobacteria</taxon>
        <taxon>Sphingomonadales</taxon>
        <taxon>Sphingosinicellaceae</taxon>
        <taxon>Glacieibacterium</taxon>
    </lineage>
</organism>
<feature type="domain" description="PAC" evidence="7">
    <location>
        <begin position="248"/>
        <end position="300"/>
    </location>
</feature>
<dbReference type="InterPro" id="IPR000014">
    <property type="entry name" value="PAS"/>
</dbReference>
<evidence type="ECO:0000256" key="4">
    <source>
        <dbReference type="ARBA" id="ARBA00022679"/>
    </source>
</evidence>
<dbReference type="Proteomes" id="UP000317894">
    <property type="component" value="Unassembled WGS sequence"/>
</dbReference>
<dbReference type="RefSeq" id="WP_143554212.1">
    <property type="nucleotide sequence ID" value="NZ_VJWA01000001.1"/>
</dbReference>
<feature type="domain" description="Histidine kinase" evidence="6">
    <location>
        <begin position="320"/>
        <end position="534"/>
    </location>
</feature>
<name>A0A552UER4_9SPHN</name>
<sequence>MSEVDQFLVVAPQGRDAAVIEAQLEAAEIACTVATPRELVAAIHEGVVGAAIVTDDALTDAGLRATSEALATQPPWSDCPFIVLTPRSAVARSGPRAVAALGNVTVLESPMHPTALVSAARAALRARARQRRAQAYLAAREAAEEQVRDLAVTLEARVEARTSELMQAQASLEESLASYRYTIELGALIPWTASPEGQLIGIGNAWLDLTGATLDESLGFGWLRVVHPDDVASVFATWGDAVERIVPHDHEHRVQIRDGSYRWIRSRSAPRRAADGSVVRWYGTVEDIEDKHRARTQLQQLQADLIHVSRLSAMGAMGTTLAHELNQPLAAIANYVRGCRRLAQGIDPSIRDEFIDALAAADRSAVRAGEIVRRLRALVARGDVTRQAEDLPALINEACGIAMVDAATLGVVYRTRFDPHARTVVVDRIQIQQVVINLLRNALEALRDLELRNVLIETRRLPDGLCEVAVHDTGRGLDGEGHARLFTPFATSKAGGMGIGLSISRTIVEAHGGRIWYEPGLRGGAVFRFTIPGD</sequence>
<comment type="caution">
    <text evidence="8">The sequence shown here is derived from an EMBL/GenBank/DDBJ whole genome shotgun (WGS) entry which is preliminary data.</text>
</comment>
<comment type="catalytic activity">
    <reaction evidence="1">
        <text>ATP + protein L-histidine = ADP + protein N-phospho-L-histidine.</text>
        <dbReference type="EC" id="2.7.13.3"/>
    </reaction>
</comment>
<reference evidence="8 9" key="1">
    <citation type="submission" date="2019-07" db="EMBL/GenBank/DDBJ databases">
        <title>Novel species isolated from glacier.</title>
        <authorList>
            <person name="Liu Q."/>
            <person name="Xin Y.-H."/>
        </authorList>
    </citation>
    <scope>NUCLEOTIDE SEQUENCE [LARGE SCALE GENOMIC DNA]</scope>
    <source>
        <strain evidence="8 9">LB1R16</strain>
    </source>
</reference>